<accession>A0A2W1K1W5</accession>
<sequence>MSGRIFDGKPSVTLKDGRPARLAVVDEDGCIVEAGNDVAQTVWAIAITTYCTALLHGGHMKVTTEKP</sequence>
<evidence type="ECO:0000313" key="2">
    <source>
        <dbReference type="Proteomes" id="UP000248886"/>
    </source>
</evidence>
<protein>
    <submittedName>
        <fullName evidence="1">Uncharacterized protein</fullName>
    </submittedName>
</protein>
<organism evidence="1 2">
    <name type="scientific">Acidithiobacillus ferrooxidans</name>
    <name type="common">Thiobacillus ferrooxidans</name>
    <dbReference type="NCBI Taxonomy" id="920"/>
    <lineage>
        <taxon>Bacteria</taxon>
        <taxon>Pseudomonadati</taxon>
        <taxon>Pseudomonadota</taxon>
        <taxon>Acidithiobacillia</taxon>
        <taxon>Acidithiobacillales</taxon>
        <taxon>Acidithiobacillaceae</taxon>
        <taxon>Acidithiobacillus</taxon>
    </lineage>
</organism>
<comment type="caution">
    <text evidence="1">The sequence shown here is derived from an EMBL/GenBank/DDBJ whole genome shotgun (WGS) entry which is preliminary data.</text>
</comment>
<dbReference type="Proteomes" id="UP000248886">
    <property type="component" value="Unassembled WGS sequence"/>
</dbReference>
<dbReference type="AlphaFoldDB" id="A0A2W1K1W5"/>
<name>A0A2W1K1W5_ACIFR</name>
<dbReference type="EMBL" id="QKQP01000006">
    <property type="protein sequence ID" value="PZD80503.1"/>
    <property type="molecule type" value="Genomic_DNA"/>
</dbReference>
<dbReference type="OrthoDB" id="6904624at2"/>
<proteinExistence type="predicted"/>
<gene>
    <name evidence="1" type="ORF">DN052_13375</name>
</gene>
<evidence type="ECO:0000313" key="1">
    <source>
        <dbReference type="EMBL" id="PZD80503.1"/>
    </source>
</evidence>
<reference evidence="1 2" key="1">
    <citation type="submission" date="2018-06" db="EMBL/GenBank/DDBJ databases">
        <title>Draft sequence of Acidithiobacillus ferrooxidans CCM 4253.</title>
        <authorList>
            <person name="Moya-Beltran A."/>
            <person name="Castro M."/>
            <person name="Covarrubias P.C."/>
            <person name="Issotta F."/>
            <person name="Janiczek O."/>
            <person name="Mandl M."/>
            <person name="Kucera J."/>
            <person name="Quatrini R."/>
        </authorList>
    </citation>
    <scope>NUCLEOTIDE SEQUENCE [LARGE SCALE GENOMIC DNA]</scope>
    <source>
        <strain evidence="1 2">CCM 4253</strain>
    </source>
</reference>